<dbReference type="Pfam" id="PF07883">
    <property type="entry name" value="Cupin_2"/>
    <property type="match status" value="1"/>
</dbReference>
<feature type="region of interest" description="Disordered" evidence="1">
    <location>
        <begin position="1"/>
        <end position="20"/>
    </location>
</feature>
<dbReference type="InParanoid" id="A0A0C3DLJ2"/>
<reference evidence="3 4" key="1">
    <citation type="submission" date="2014-04" db="EMBL/GenBank/DDBJ databases">
        <authorList>
            <consortium name="DOE Joint Genome Institute"/>
            <person name="Kuo A."/>
            <person name="Martino E."/>
            <person name="Perotto S."/>
            <person name="Kohler A."/>
            <person name="Nagy L.G."/>
            <person name="Floudas D."/>
            <person name="Copeland A."/>
            <person name="Barry K.W."/>
            <person name="Cichocki N."/>
            <person name="Veneault-Fourrey C."/>
            <person name="LaButti K."/>
            <person name="Lindquist E.A."/>
            <person name="Lipzen A."/>
            <person name="Lundell T."/>
            <person name="Morin E."/>
            <person name="Murat C."/>
            <person name="Sun H."/>
            <person name="Tunlid A."/>
            <person name="Henrissat B."/>
            <person name="Grigoriev I.V."/>
            <person name="Hibbett D.S."/>
            <person name="Martin F."/>
            <person name="Nordberg H.P."/>
            <person name="Cantor M.N."/>
            <person name="Hua S.X."/>
        </authorList>
    </citation>
    <scope>NUCLEOTIDE SEQUENCE [LARGE SCALE GENOMIC DNA]</scope>
    <source>
        <strain evidence="3 4">Zn</strain>
    </source>
</reference>
<dbReference type="InterPro" id="IPR014710">
    <property type="entry name" value="RmlC-like_jellyroll"/>
</dbReference>
<dbReference type="InterPro" id="IPR013096">
    <property type="entry name" value="Cupin_2"/>
</dbReference>
<proteinExistence type="predicted"/>
<evidence type="ECO:0000313" key="3">
    <source>
        <dbReference type="EMBL" id="KIN02903.1"/>
    </source>
</evidence>
<keyword evidence="4" id="KW-1185">Reference proteome</keyword>
<dbReference type="OrthoDB" id="5840532at2759"/>
<gene>
    <name evidence="3" type="ORF">OIDMADRAFT_18482</name>
</gene>
<evidence type="ECO:0000256" key="1">
    <source>
        <dbReference type="SAM" id="MobiDB-lite"/>
    </source>
</evidence>
<dbReference type="STRING" id="913774.A0A0C3DLJ2"/>
<dbReference type="Proteomes" id="UP000054321">
    <property type="component" value="Unassembled WGS sequence"/>
</dbReference>
<dbReference type="CDD" id="cd02231">
    <property type="entry name" value="cupin_BLL6423-like"/>
    <property type="match status" value="1"/>
</dbReference>
<dbReference type="InterPro" id="IPR047142">
    <property type="entry name" value="OryJ/VirC-like"/>
</dbReference>
<dbReference type="PANTHER" id="PTHR36156:SF2">
    <property type="entry name" value="CUPIN TYPE-2 DOMAIN-CONTAINING PROTEIN"/>
    <property type="match status" value="1"/>
</dbReference>
<protein>
    <recommendedName>
        <fullName evidence="2">Cupin type-2 domain-containing protein</fullName>
    </recommendedName>
</protein>
<name>A0A0C3DLJ2_OIDMZ</name>
<accession>A0A0C3DLJ2</accession>
<dbReference type="AlphaFoldDB" id="A0A0C3DLJ2"/>
<evidence type="ECO:0000313" key="4">
    <source>
        <dbReference type="Proteomes" id="UP000054321"/>
    </source>
</evidence>
<organism evidence="3 4">
    <name type="scientific">Oidiodendron maius (strain Zn)</name>
    <dbReference type="NCBI Taxonomy" id="913774"/>
    <lineage>
        <taxon>Eukaryota</taxon>
        <taxon>Fungi</taxon>
        <taxon>Dikarya</taxon>
        <taxon>Ascomycota</taxon>
        <taxon>Pezizomycotina</taxon>
        <taxon>Leotiomycetes</taxon>
        <taxon>Leotiomycetes incertae sedis</taxon>
        <taxon>Myxotrichaceae</taxon>
        <taxon>Oidiodendron</taxon>
    </lineage>
</organism>
<feature type="domain" description="Cupin type-2" evidence="2">
    <location>
        <begin position="92"/>
        <end position="154"/>
    </location>
</feature>
<dbReference type="PANTHER" id="PTHR36156">
    <property type="entry name" value="SLR2101 PROTEIN"/>
    <property type="match status" value="1"/>
</dbReference>
<evidence type="ECO:0000259" key="2">
    <source>
        <dbReference type="Pfam" id="PF07883"/>
    </source>
</evidence>
<dbReference type="EMBL" id="KN832874">
    <property type="protein sequence ID" value="KIN02903.1"/>
    <property type="molecule type" value="Genomic_DNA"/>
</dbReference>
<dbReference type="Gene3D" id="2.60.120.10">
    <property type="entry name" value="Jelly Rolls"/>
    <property type="match status" value="1"/>
</dbReference>
<dbReference type="InterPro" id="IPR011051">
    <property type="entry name" value="RmlC_Cupin_sf"/>
</dbReference>
<dbReference type="SUPFAM" id="SSF51182">
    <property type="entry name" value="RmlC-like cupins"/>
    <property type="match status" value="1"/>
</dbReference>
<sequence>MSQPNDGSLPSGLPNSRIHITGHNDAGLAELHSSKDGEWAWFPTRNVGFNVVYTTSKFPVDLNNNADITSHAQTMASGTLGLVQPGGTVCRIVDFGPQGSPLMHRTQSLDYGIVLEGEVEMELDDGSVTLLKRGDIAVQRGTNHAWRNPSPTEWTRMLFVLQDCEPVVIGTNKLKENLGDANGEIPSSGHLGDN</sequence>
<dbReference type="HOGENOM" id="CLU_096188_0_0_1"/>
<reference evidence="4" key="2">
    <citation type="submission" date="2015-01" db="EMBL/GenBank/DDBJ databases">
        <title>Evolutionary Origins and Diversification of the Mycorrhizal Mutualists.</title>
        <authorList>
            <consortium name="DOE Joint Genome Institute"/>
            <consortium name="Mycorrhizal Genomics Consortium"/>
            <person name="Kohler A."/>
            <person name="Kuo A."/>
            <person name="Nagy L.G."/>
            <person name="Floudas D."/>
            <person name="Copeland A."/>
            <person name="Barry K.W."/>
            <person name="Cichocki N."/>
            <person name="Veneault-Fourrey C."/>
            <person name="LaButti K."/>
            <person name="Lindquist E.A."/>
            <person name="Lipzen A."/>
            <person name="Lundell T."/>
            <person name="Morin E."/>
            <person name="Murat C."/>
            <person name="Riley R."/>
            <person name="Ohm R."/>
            <person name="Sun H."/>
            <person name="Tunlid A."/>
            <person name="Henrissat B."/>
            <person name="Grigoriev I.V."/>
            <person name="Hibbett D.S."/>
            <person name="Martin F."/>
        </authorList>
    </citation>
    <scope>NUCLEOTIDE SEQUENCE [LARGE SCALE GENOMIC DNA]</scope>
    <source>
        <strain evidence="4">Zn</strain>
    </source>
</reference>